<name>A0A2P2IT23_RHIMU</name>
<dbReference type="AlphaFoldDB" id="A0A2P2IT23"/>
<proteinExistence type="predicted"/>
<protein>
    <submittedName>
        <fullName evidence="1">Uncharacterized protein</fullName>
    </submittedName>
</protein>
<accession>A0A2P2IT23</accession>
<organism evidence="1">
    <name type="scientific">Rhizophora mucronata</name>
    <name type="common">Asiatic mangrove</name>
    <dbReference type="NCBI Taxonomy" id="61149"/>
    <lineage>
        <taxon>Eukaryota</taxon>
        <taxon>Viridiplantae</taxon>
        <taxon>Streptophyta</taxon>
        <taxon>Embryophyta</taxon>
        <taxon>Tracheophyta</taxon>
        <taxon>Spermatophyta</taxon>
        <taxon>Magnoliopsida</taxon>
        <taxon>eudicotyledons</taxon>
        <taxon>Gunneridae</taxon>
        <taxon>Pentapetalae</taxon>
        <taxon>rosids</taxon>
        <taxon>fabids</taxon>
        <taxon>Malpighiales</taxon>
        <taxon>Rhizophoraceae</taxon>
        <taxon>Rhizophora</taxon>
    </lineage>
</organism>
<evidence type="ECO:0000313" key="1">
    <source>
        <dbReference type="EMBL" id="MBW84354.1"/>
    </source>
</evidence>
<reference evidence="1" key="1">
    <citation type="submission" date="2018-02" db="EMBL/GenBank/DDBJ databases">
        <title>Rhizophora mucronata_Transcriptome.</title>
        <authorList>
            <person name="Meera S.P."/>
            <person name="Sreeshan A."/>
            <person name="Augustine A."/>
        </authorList>
    </citation>
    <scope>NUCLEOTIDE SEQUENCE</scope>
    <source>
        <tissue evidence="1">Leaf</tissue>
    </source>
</reference>
<dbReference type="EMBL" id="GGEC01003871">
    <property type="protein sequence ID" value="MBW84354.1"/>
    <property type="molecule type" value="Transcribed_RNA"/>
</dbReference>
<sequence length="63" mass="7342">MHTTFQLFIKTIEFVRSISTNGIFLKSFSLTLGREIKGRPFQNLTHHLASFRPSQTLIKHRLV</sequence>